<proteinExistence type="predicted"/>
<sequence>MGRGFAGLRSARGLALSHVAGNCSWFAQFLKRADGKQAMLQLFVEWFNAVELDMRKTKETQAELLLRSEELRDALWGICDSKHEEAEAARLKLAGDGSAAEHIGLLGLHLTSLAQVELDRFLATAQFLYSYCHYAQGIYNPPGADKPLCPLPTDDVLVVDESQLLVPTPPAAPPVRPPSPAAPPGVLSVQQLQQLAEALGKAAPAGFLATADAVELMLRMASQGVLPPAWLDIHAAHMAAALSSFDPTFSGYLDWRELLLALAACSLPAIHTATPAQVAAQAAQLAAADGDADGCLTQAEFERVRWWFEPRAEAVQAAQEEQQAAVVNGTVAGQGEEGEAGAGSSAAADVLREASR</sequence>
<accession>A0ABY8TUB4</accession>
<reference evidence="3 4" key="1">
    <citation type="submission" date="2023-05" db="EMBL/GenBank/DDBJ databases">
        <title>A 100% complete, gapless, phased diploid assembly of the Scenedesmus obliquus UTEX 3031 genome.</title>
        <authorList>
            <person name="Biondi T.C."/>
            <person name="Hanschen E.R."/>
            <person name="Kwon T."/>
            <person name="Eng W."/>
            <person name="Kruse C.P.S."/>
            <person name="Koehler S.I."/>
            <person name="Kunde Y."/>
            <person name="Gleasner C.D."/>
            <person name="You Mak K.T."/>
            <person name="Polle J."/>
            <person name="Hovde B.T."/>
            <person name="Starkenburg S.R."/>
        </authorList>
    </citation>
    <scope>NUCLEOTIDE SEQUENCE [LARGE SCALE GENOMIC DNA]</scope>
    <source>
        <strain evidence="3 4">DOE0152z</strain>
    </source>
</reference>
<dbReference type="EMBL" id="CP126211">
    <property type="protein sequence ID" value="WIA12719.1"/>
    <property type="molecule type" value="Genomic_DNA"/>
</dbReference>
<dbReference type="InterPro" id="IPR052634">
    <property type="entry name" value="Sperm_flagellar-bone_growth"/>
</dbReference>
<dbReference type="Pfam" id="PF24082">
    <property type="entry name" value="SPEF2_C"/>
    <property type="match status" value="1"/>
</dbReference>
<dbReference type="SUPFAM" id="SSF47473">
    <property type="entry name" value="EF-hand"/>
    <property type="match status" value="1"/>
</dbReference>
<evidence type="ECO:0000259" key="2">
    <source>
        <dbReference type="Pfam" id="PF24082"/>
    </source>
</evidence>
<dbReference type="Proteomes" id="UP001244341">
    <property type="component" value="Chromosome 4b"/>
</dbReference>
<dbReference type="PANTHER" id="PTHR14919">
    <property type="entry name" value="KPL2-RELATED"/>
    <property type="match status" value="1"/>
</dbReference>
<organism evidence="3 4">
    <name type="scientific">Tetradesmus obliquus</name>
    <name type="common">Green alga</name>
    <name type="synonym">Acutodesmus obliquus</name>
    <dbReference type="NCBI Taxonomy" id="3088"/>
    <lineage>
        <taxon>Eukaryota</taxon>
        <taxon>Viridiplantae</taxon>
        <taxon>Chlorophyta</taxon>
        <taxon>core chlorophytes</taxon>
        <taxon>Chlorophyceae</taxon>
        <taxon>CS clade</taxon>
        <taxon>Sphaeropleales</taxon>
        <taxon>Scenedesmaceae</taxon>
        <taxon>Tetradesmus</taxon>
    </lineage>
</organism>
<protein>
    <recommendedName>
        <fullName evidence="2">SPEF2 C-terminal domain-containing protein</fullName>
    </recommendedName>
</protein>
<keyword evidence="4" id="KW-1185">Reference proteome</keyword>
<dbReference type="InterPro" id="IPR056199">
    <property type="entry name" value="SPEF2_C"/>
</dbReference>
<gene>
    <name evidence="3" type="ORF">OEZ85_006357</name>
</gene>
<dbReference type="PANTHER" id="PTHR14919:SF0">
    <property type="entry name" value="SPERM FLAGELLAR PROTEIN 2"/>
    <property type="match status" value="1"/>
</dbReference>
<name>A0ABY8TUB4_TETOB</name>
<feature type="domain" description="SPEF2 C-terminal" evidence="2">
    <location>
        <begin position="187"/>
        <end position="319"/>
    </location>
</feature>
<feature type="region of interest" description="Disordered" evidence="1">
    <location>
        <begin position="327"/>
        <end position="356"/>
    </location>
</feature>
<dbReference type="InterPro" id="IPR011992">
    <property type="entry name" value="EF-hand-dom_pair"/>
</dbReference>
<evidence type="ECO:0000256" key="1">
    <source>
        <dbReference type="SAM" id="MobiDB-lite"/>
    </source>
</evidence>
<evidence type="ECO:0000313" key="4">
    <source>
        <dbReference type="Proteomes" id="UP001244341"/>
    </source>
</evidence>
<evidence type="ECO:0000313" key="3">
    <source>
        <dbReference type="EMBL" id="WIA12719.1"/>
    </source>
</evidence>